<sequence>KEVWKLASEMWRAKTGEDLKPTVGQIMACGATKKNDPGTTRLYRILVSESAHLIWRLRNDRVINEKDPATATEIKNRWLKVMNNRVAIDCALTNSMKWEKKSIKMSIVKTTWKRVLKDEHLLSKDWPRVSGVLVGVG</sequence>
<evidence type="ECO:0000313" key="1">
    <source>
        <dbReference type="EMBL" id="KAJ7024612.1"/>
    </source>
</evidence>
<organism evidence="1 2">
    <name type="scientific">Mycena alexandri</name>
    <dbReference type="NCBI Taxonomy" id="1745969"/>
    <lineage>
        <taxon>Eukaryota</taxon>
        <taxon>Fungi</taxon>
        <taxon>Dikarya</taxon>
        <taxon>Basidiomycota</taxon>
        <taxon>Agaricomycotina</taxon>
        <taxon>Agaricomycetes</taxon>
        <taxon>Agaricomycetidae</taxon>
        <taxon>Agaricales</taxon>
        <taxon>Marasmiineae</taxon>
        <taxon>Mycenaceae</taxon>
        <taxon>Mycena</taxon>
    </lineage>
</organism>
<proteinExistence type="predicted"/>
<evidence type="ECO:0000313" key="2">
    <source>
        <dbReference type="Proteomes" id="UP001218188"/>
    </source>
</evidence>
<reference evidence="1" key="1">
    <citation type="submission" date="2023-03" db="EMBL/GenBank/DDBJ databases">
        <title>Massive genome expansion in bonnet fungi (Mycena s.s.) driven by repeated elements and novel gene families across ecological guilds.</title>
        <authorList>
            <consortium name="Lawrence Berkeley National Laboratory"/>
            <person name="Harder C.B."/>
            <person name="Miyauchi S."/>
            <person name="Viragh M."/>
            <person name="Kuo A."/>
            <person name="Thoen E."/>
            <person name="Andreopoulos B."/>
            <person name="Lu D."/>
            <person name="Skrede I."/>
            <person name="Drula E."/>
            <person name="Henrissat B."/>
            <person name="Morin E."/>
            <person name="Kohler A."/>
            <person name="Barry K."/>
            <person name="LaButti K."/>
            <person name="Morin E."/>
            <person name="Salamov A."/>
            <person name="Lipzen A."/>
            <person name="Mereny Z."/>
            <person name="Hegedus B."/>
            <person name="Baldrian P."/>
            <person name="Stursova M."/>
            <person name="Weitz H."/>
            <person name="Taylor A."/>
            <person name="Grigoriev I.V."/>
            <person name="Nagy L.G."/>
            <person name="Martin F."/>
            <person name="Kauserud H."/>
        </authorList>
    </citation>
    <scope>NUCLEOTIDE SEQUENCE</scope>
    <source>
        <strain evidence="1">CBHHK200</strain>
    </source>
</reference>
<dbReference type="EMBL" id="JARJCM010000167">
    <property type="protein sequence ID" value="KAJ7024612.1"/>
    <property type="molecule type" value="Genomic_DNA"/>
</dbReference>
<dbReference type="AlphaFoldDB" id="A0AAD6SFP1"/>
<feature type="non-terminal residue" evidence="1">
    <location>
        <position position="1"/>
    </location>
</feature>
<dbReference type="Proteomes" id="UP001218188">
    <property type="component" value="Unassembled WGS sequence"/>
</dbReference>
<comment type="caution">
    <text evidence="1">The sequence shown here is derived from an EMBL/GenBank/DDBJ whole genome shotgun (WGS) entry which is preliminary data.</text>
</comment>
<protein>
    <submittedName>
        <fullName evidence="1">Uncharacterized protein</fullName>
    </submittedName>
</protein>
<gene>
    <name evidence="1" type="ORF">C8F04DRAFT_968771</name>
</gene>
<keyword evidence="2" id="KW-1185">Reference proteome</keyword>
<name>A0AAD6SFP1_9AGAR</name>
<accession>A0AAD6SFP1</accession>